<evidence type="ECO:0000256" key="1">
    <source>
        <dbReference type="SAM" id="MobiDB-lite"/>
    </source>
</evidence>
<dbReference type="EMBL" id="HBGU01018236">
    <property type="protein sequence ID" value="CAD9429410.1"/>
    <property type="molecule type" value="Transcribed_RNA"/>
</dbReference>
<evidence type="ECO:0000313" key="2">
    <source>
        <dbReference type="EMBL" id="CAD9429410.1"/>
    </source>
</evidence>
<reference evidence="2" key="1">
    <citation type="submission" date="2021-01" db="EMBL/GenBank/DDBJ databases">
        <authorList>
            <person name="Corre E."/>
            <person name="Pelletier E."/>
            <person name="Niang G."/>
            <person name="Scheremetjew M."/>
            <person name="Finn R."/>
            <person name="Kale V."/>
            <person name="Holt S."/>
            <person name="Cochrane G."/>
            <person name="Meng A."/>
            <person name="Brown T."/>
            <person name="Cohen L."/>
        </authorList>
    </citation>
    <scope>NUCLEOTIDE SEQUENCE</scope>
    <source>
        <strain evidence="2">UTEX LB 985</strain>
    </source>
</reference>
<protein>
    <submittedName>
        <fullName evidence="2">Uncharacterized protein</fullName>
    </submittedName>
</protein>
<accession>A0A7S2CLJ9</accession>
<name>A0A7S2CLJ9_9EUKA</name>
<sequence>MGSSFSNSLTFGPSQGGPLDANQTRTAIANFMAMSAKKQTVTNELGRHKIPIDQLVDVQGWGTTGRIESSGFSRVHTHRGQLDHTYLAHRQAAKCYFAFYGSGPSMGLFSSNGELIETVHRKCDLRNLHQDALFYVGDDHWGTIVLTSGLKHERYLRLDGCTPCPGALQLRTWLQSKFGASWELVRQHVKLRGIFFYWLDLTQHLMADGGARQQTDLLAFEQDIGALAD</sequence>
<organism evidence="2">
    <name type="scientific">Haptolina brevifila</name>
    <dbReference type="NCBI Taxonomy" id="156173"/>
    <lineage>
        <taxon>Eukaryota</taxon>
        <taxon>Haptista</taxon>
        <taxon>Haptophyta</taxon>
        <taxon>Prymnesiophyceae</taxon>
        <taxon>Prymnesiales</taxon>
        <taxon>Prymnesiaceae</taxon>
        <taxon>Haptolina</taxon>
    </lineage>
</organism>
<feature type="region of interest" description="Disordered" evidence="1">
    <location>
        <begin position="1"/>
        <end position="20"/>
    </location>
</feature>
<gene>
    <name evidence="2" type="ORF">CBRE1094_LOCUS9904</name>
</gene>
<proteinExistence type="predicted"/>
<feature type="compositionally biased region" description="Polar residues" evidence="1">
    <location>
        <begin position="1"/>
        <end position="13"/>
    </location>
</feature>
<dbReference type="AlphaFoldDB" id="A0A7S2CLJ9"/>